<gene>
    <name evidence="2" type="ORF">ANCCAN_12344</name>
</gene>
<proteinExistence type="predicted"/>
<evidence type="ECO:0000313" key="2">
    <source>
        <dbReference type="EMBL" id="RCN41739.1"/>
    </source>
</evidence>
<sequence>MVFFQSLLFQVALLPSRPLEAPIWQTLYPFLSKTVPWGPGSLPTAKIRIRTLQVEADSKYPEEGEITDVMEEEVRLFSILG</sequence>
<feature type="signal peptide" evidence="1">
    <location>
        <begin position="1"/>
        <end position="18"/>
    </location>
</feature>
<name>A0A368GEQ3_ANCCA</name>
<organism evidence="2 3">
    <name type="scientific">Ancylostoma caninum</name>
    <name type="common">Dog hookworm</name>
    <dbReference type="NCBI Taxonomy" id="29170"/>
    <lineage>
        <taxon>Eukaryota</taxon>
        <taxon>Metazoa</taxon>
        <taxon>Ecdysozoa</taxon>
        <taxon>Nematoda</taxon>
        <taxon>Chromadorea</taxon>
        <taxon>Rhabditida</taxon>
        <taxon>Rhabditina</taxon>
        <taxon>Rhabditomorpha</taxon>
        <taxon>Strongyloidea</taxon>
        <taxon>Ancylostomatidae</taxon>
        <taxon>Ancylostomatinae</taxon>
        <taxon>Ancylostoma</taxon>
    </lineage>
</organism>
<accession>A0A368GEQ3</accession>
<feature type="non-terminal residue" evidence="2">
    <location>
        <position position="81"/>
    </location>
</feature>
<evidence type="ECO:0000313" key="3">
    <source>
        <dbReference type="Proteomes" id="UP000252519"/>
    </source>
</evidence>
<protein>
    <submittedName>
        <fullName evidence="2">Uncharacterized protein</fullName>
    </submittedName>
</protein>
<feature type="chain" id="PRO_5016951220" evidence="1">
    <location>
        <begin position="19"/>
        <end position="81"/>
    </location>
</feature>
<comment type="caution">
    <text evidence="2">The sequence shown here is derived from an EMBL/GenBank/DDBJ whole genome shotgun (WGS) entry which is preliminary data.</text>
</comment>
<keyword evidence="3" id="KW-1185">Reference proteome</keyword>
<dbReference type="EMBL" id="JOJR01000224">
    <property type="protein sequence ID" value="RCN41739.1"/>
    <property type="molecule type" value="Genomic_DNA"/>
</dbReference>
<keyword evidence="1" id="KW-0732">Signal</keyword>
<dbReference type="Proteomes" id="UP000252519">
    <property type="component" value="Unassembled WGS sequence"/>
</dbReference>
<dbReference type="AlphaFoldDB" id="A0A368GEQ3"/>
<evidence type="ECO:0000256" key="1">
    <source>
        <dbReference type="SAM" id="SignalP"/>
    </source>
</evidence>
<reference evidence="2 3" key="1">
    <citation type="submission" date="2014-10" db="EMBL/GenBank/DDBJ databases">
        <title>Draft genome of the hookworm Ancylostoma caninum.</title>
        <authorList>
            <person name="Mitreva M."/>
        </authorList>
    </citation>
    <scope>NUCLEOTIDE SEQUENCE [LARGE SCALE GENOMIC DNA]</scope>
    <source>
        <strain evidence="2 3">Baltimore</strain>
    </source>
</reference>